<dbReference type="PANTHER" id="PTHR35903">
    <property type="entry name" value="FLAGELLIN B1"/>
    <property type="match status" value="1"/>
</dbReference>
<organism evidence="6 7">
    <name type="scientific">Methanofervidicoccus abyssi</name>
    <dbReference type="NCBI Taxonomy" id="2082189"/>
    <lineage>
        <taxon>Archaea</taxon>
        <taxon>Methanobacteriati</taxon>
        <taxon>Methanobacteriota</taxon>
        <taxon>Methanomada group</taxon>
        <taxon>Methanococci</taxon>
        <taxon>Methanococcales</taxon>
        <taxon>Methanofervidicoccus</taxon>
    </lineage>
</organism>
<evidence type="ECO:0000313" key="7">
    <source>
        <dbReference type="Proteomes" id="UP000290527"/>
    </source>
</evidence>
<name>A0A401HPF3_9EURY</name>
<dbReference type="GO" id="GO:0097588">
    <property type="term" value="P:archaeal or bacterial-type flagellum-dependent cell motility"/>
    <property type="evidence" value="ECO:0007669"/>
    <property type="project" value="InterPro"/>
</dbReference>
<dbReference type="GO" id="GO:0097589">
    <property type="term" value="C:archaeal-type flagellum"/>
    <property type="evidence" value="ECO:0007669"/>
    <property type="project" value="UniProtKB-SubCell"/>
</dbReference>
<keyword evidence="5" id="KW-1133">Transmembrane helix</keyword>
<evidence type="ECO:0000256" key="5">
    <source>
        <dbReference type="SAM" id="Phobius"/>
    </source>
</evidence>
<comment type="caution">
    <text evidence="6">The sequence shown here is derived from an EMBL/GenBank/DDBJ whole genome shotgun (WGS) entry which is preliminary data.</text>
</comment>
<feature type="transmembrane region" description="Helical" evidence="5">
    <location>
        <begin position="21"/>
        <end position="39"/>
    </location>
</feature>
<comment type="function">
    <text evidence="4">Flagellin is the subunit protein which polymerizes to form the filaments of archaeal flagella.</text>
</comment>
<proteinExistence type="inferred from homology"/>
<sequence>MRLKFLEYLKSKRGAMGIGTLIIFIAMVLVAAVAASVLINTSGFLQQKASSTGKQSTEQVASGINILEIDGEHNGTNINRTAIYITPNAGSAPIDLSQAVVMISDGEKRLVAKYDPNIYYDLSNGGSLFDTVNWSGLNSSKFGIVVIQDADGSCKQDTPVIDRGDIVAIVLNTTALNMGPRSTITGSVQPEFGAPAIISFTTPATYLSDMEVVRLQ</sequence>
<dbReference type="NCBIfam" id="TIGR02537">
    <property type="entry name" value="arch_flag_Nterm"/>
    <property type="match status" value="1"/>
</dbReference>
<evidence type="ECO:0000313" key="6">
    <source>
        <dbReference type="EMBL" id="GBF36093.1"/>
    </source>
</evidence>
<keyword evidence="5" id="KW-0472">Membrane</keyword>
<dbReference type="PANTHER" id="PTHR35903:SF1">
    <property type="entry name" value="FLAGELLIN B1"/>
    <property type="match status" value="1"/>
</dbReference>
<evidence type="ECO:0000256" key="2">
    <source>
        <dbReference type="ARBA" id="ARBA00010256"/>
    </source>
</evidence>
<accession>A0A401HPF3</accession>
<gene>
    <name evidence="6" type="ORF">MHHB_P0318</name>
</gene>
<reference evidence="6 7" key="1">
    <citation type="journal article" date="2019" name="Int. J. Syst. Evol. Microbiol.">
        <title>Methanofervidicoccus abyssi gen. nov., sp. nov., a hydrogenotrophic methanogen, isolated from a hydrothermal vent chimney in the Mid-Cayman Spreading Center, the Caribbean Sea.</title>
        <authorList>
            <person name="Sakai S."/>
            <person name="Takaki Y."/>
            <person name="Miyazaki M."/>
            <person name="Ogawara M."/>
            <person name="Yanagawa K."/>
            <person name="Miyazaki J."/>
            <person name="Takai K."/>
        </authorList>
    </citation>
    <scope>NUCLEOTIDE SEQUENCE [LARGE SCALE GENOMIC DNA]</scope>
    <source>
        <strain evidence="6 7">HHB</strain>
    </source>
</reference>
<dbReference type="Proteomes" id="UP000290527">
    <property type="component" value="Unassembled WGS sequence"/>
</dbReference>
<dbReference type="InterPro" id="IPR013373">
    <property type="entry name" value="Flagellin/pilin_N_arc"/>
</dbReference>
<comment type="similarity">
    <text evidence="2 4">Belongs to the archaeal flagellin family.</text>
</comment>
<dbReference type="NCBIfam" id="NF006325">
    <property type="entry name" value="PRK08541.1"/>
    <property type="match status" value="1"/>
</dbReference>
<keyword evidence="6" id="KW-0282">Flagellum</keyword>
<evidence type="ECO:0000256" key="3">
    <source>
        <dbReference type="ARBA" id="ARBA00022440"/>
    </source>
</evidence>
<protein>
    <recommendedName>
        <fullName evidence="4">Flagellin</fullName>
    </recommendedName>
</protein>
<keyword evidence="7" id="KW-1185">Reference proteome</keyword>
<evidence type="ECO:0000256" key="1">
    <source>
        <dbReference type="ARBA" id="ARBA00004618"/>
    </source>
</evidence>
<keyword evidence="3 4" id="KW-0974">Archaeal flagellum</keyword>
<dbReference type="Pfam" id="PF01917">
    <property type="entry name" value="Flagellin_arch-type"/>
    <property type="match status" value="1"/>
</dbReference>
<dbReference type="EMBL" id="BFAX01000002">
    <property type="protein sequence ID" value="GBF36093.1"/>
    <property type="molecule type" value="Genomic_DNA"/>
</dbReference>
<keyword evidence="5" id="KW-0812">Transmembrane</keyword>
<keyword evidence="6" id="KW-0966">Cell projection</keyword>
<dbReference type="AlphaFoldDB" id="A0A401HPF3"/>
<evidence type="ECO:0000256" key="4">
    <source>
        <dbReference type="RuleBase" id="RU361282"/>
    </source>
</evidence>
<dbReference type="InterPro" id="IPR002774">
    <property type="entry name" value="Flagellin_arc-type"/>
</dbReference>
<comment type="subcellular location">
    <subcellularLocation>
        <location evidence="1 4">Archaeal flagellum</location>
    </subcellularLocation>
</comment>
<dbReference type="GO" id="GO:0005198">
    <property type="term" value="F:structural molecule activity"/>
    <property type="evidence" value="ECO:0007669"/>
    <property type="project" value="InterPro"/>
</dbReference>
<keyword evidence="6" id="KW-0969">Cilium</keyword>